<organism evidence="5 6">
    <name type="scientific">Sphingomonas taxi</name>
    <dbReference type="NCBI Taxonomy" id="1549858"/>
    <lineage>
        <taxon>Bacteria</taxon>
        <taxon>Pseudomonadati</taxon>
        <taxon>Pseudomonadota</taxon>
        <taxon>Alphaproteobacteria</taxon>
        <taxon>Sphingomonadales</taxon>
        <taxon>Sphingomonadaceae</taxon>
        <taxon>Sphingomonas</taxon>
    </lineage>
</organism>
<dbReference type="EMBL" id="CP009571">
    <property type="protein sequence ID" value="AIT05911.1"/>
    <property type="molecule type" value="Genomic_DNA"/>
</dbReference>
<dbReference type="InterPro" id="IPR036390">
    <property type="entry name" value="WH_DNA-bd_sf"/>
</dbReference>
<dbReference type="SUPFAM" id="SSF46785">
    <property type="entry name" value="Winged helix' DNA-binding domain"/>
    <property type="match status" value="1"/>
</dbReference>
<dbReference type="Proteomes" id="UP000033200">
    <property type="component" value="Chromosome"/>
</dbReference>
<evidence type="ECO:0000313" key="6">
    <source>
        <dbReference type="Proteomes" id="UP000033200"/>
    </source>
</evidence>
<feature type="domain" description="HTH crp-type" evidence="4">
    <location>
        <begin position="163"/>
        <end position="237"/>
    </location>
</feature>
<name>A0A097EEB9_9SPHN</name>
<dbReference type="STRING" id="1549858.MC45_05250"/>
<dbReference type="CDD" id="cd00038">
    <property type="entry name" value="CAP_ED"/>
    <property type="match status" value="1"/>
</dbReference>
<evidence type="ECO:0000256" key="1">
    <source>
        <dbReference type="ARBA" id="ARBA00023015"/>
    </source>
</evidence>
<evidence type="ECO:0000259" key="4">
    <source>
        <dbReference type="PROSITE" id="PS51063"/>
    </source>
</evidence>
<accession>A0A097EEB9</accession>
<dbReference type="GO" id="GO:0006355">
    <property type="term" value="P:regulation of DNA-templated transcription"/>
    <property type="evidence" value="ECO:0007669"/>
    <property type="project" value="InterPro"/>
</dbReference>
<dbReference type="HOGENOM" id="CLU_075053_0_0_5"/>
<dbReference type="GO" id="GO:0003677">
    <property type="term" value="F:DNA binding"/>
    <property type="evidence" value="ECO:0007669"/>
    <property type="project" value="UniProtKB-KW"/>
</dbReference>
<keyword evidence="2" id="KW-0238">DNA-binding</keyword>
<dbReference type="InterPro" id="IPR012318">
    <property type="entry name" value="HTH_CRP"/>
</dbReference>
<keyword evidence="6" id="KW-1185">Reference proteome</keyword>
<dbReference type="eggNOG" id="COG0664">
    <property type="taxonomic scope" value="Bacteria"/>
</dbReference>
<dbReference type="PROSITE" id="PS51063">
    <property type="entry name" value="HTH_CRP_2"/>
    <property type="match status" value="1"/>
</dbReference>
<evidence type="ECO:0000256" key="2">
    <source>
        <dbReference type="ARBA" id="ARBA00023125"/>
    </source>
</evidence>
<dbReference type="Gene3D" id="1.10.10.10">
    <property type="entry name" value="Winged helix-like DNA-binding domain superfamily/Winged helix DNA-binding domain"/>
    <property type="match status" value="1"/>
</dbReference>
<evidence type="ECO:0000256" key="3">
    <source>
        <dbReference type="ARBA" id="ARBA00023163"/>
    </source>
</evidence>
<reference evidence="5 6" key="1">
    <citation type="submission" date="2014-09" db="EMBL/GenBank/DDBJ databases">
        <title>Using Illumina technology Improving SMRT sequencing Genome Assembly by RASTools.</title>
        <authorList>
            <person name="Zhou Y."/>
            <person name="Ma T."/>
            <person name="Liu T."/>
        </authorList>
    </citation>
    <scope>NUCLEOTIDE SEQUENCE [LARGE SCALE GENOMIC DNA]</scope>
    <source>
        <strain evidence="5 6">ATCC 55669</strain>
    </source>
</reference>
<sequence>MRDDPTDTVNTQDDLGQFPRTGRFLMGRSRMRMTLEERRVLEDAATTVKDYPARHHLVRRGEPVETSMMLIEGYVTRYMDDREGYRQLVSVHIPGDFVDLHGFPTGRLDHDIGTLGPVKMALFDHQTLVGITEQHPALTRFLWFATLIDAAMHREWIFRLGRLGAEGRLAHFFCELYARLEMVGLARDGKFDLPLTQPDLAEACGLTGVHVNRTLRTLRERALLTFKNGRVEILDHRGLCAVAEFASDYLYSDVGVWKAG</sequence>
<dbReference type="InterPro" id="IPR036388">
    <property type="entry name" value="WH-like_DNA-bd_sf"/>
</dbReference>
<protein>
    <submittedName>
        <fullName evidence="5">Crp/Fnr family transcriptional regulator</fullName>
    </submittedName>
</protein>
<dbReference type="InterPro" id="IPR000595">
    <property type="entry name" value="cNMP-bd_dom"/>
</dbReference>
<dbReference type="InterPro" id="IPR018490">
    <property type="entry name" value="cNMP-bd_dom_sf"/>
</dbReference>
<gene>
    <name evidence="5" type="ORF">MC45_05250</name>
</gene>
<proteinExistence type="predicted"/>
<dbReference type="Gene3D" id="2.60.120.10">
    <property type="entry name" value="Jelly Rolls"/>
    <property type="match status" value="1"/>
</dbReference>
<dbReference type="AlphaFoldDB" id="A0A097EEB9"/>
<dbReference type="SUPFAM" id="SSF51206">
    <property type="entry name" value="cAMP-binding domain-like"/>
    <property type="match status" value="1"/>
</dbReference>
<dbReference type="Pfam" id="PF13545">
    <property type="entry name" value="HTH_Crp_2"/>
    <property type="match status" value="1"/>
</dbReference>
<dbReference type="RefSeq" id="WP_038660424.1">
    <property type="nucleotide sequence ID" value="NZ_CP009571.1"/>
</dbReference>
<keyword evidence="3" id="KW-0804">Transcription</keyword>
<dbReference type="SMART" id="SM00419">
    <property type="entry name" value="HTH_CRP"/>
    <property type="match status" value="1"/>
</dbReference>
<evidence type="ECO:0000313" key="5">
    <source>
        <dbReference type="EMBL" id="AIT05911.1"/>
    </source>
</evidence>
<dbReference type="InterPro" id="IPR014710">
    <property type="entry name" value="RmlC-like_jellyroll"/>
</dbReference>
<keyword evidence="1" id="KW-0805">Transcription regulation</keyword>
<dbReference type="KEGG" id="stax:MC45_05250"/>